<dbReference type="InterPro" id="IPR001667">
    <property type="entry name" value="DDH_dom"/>
</dbReference>
<protein>
    <recommendedName>
        <fullName evidence="2">Single-stranded-DNA-specific exonuclease RecJ</fullName>
    </recommendedName>
</protein>
<feature type="domain" description="DDH" evidence="6">
    <location>
        <begin position="82"/>
        <end position="233"/>
    </location>
</feature>
<evidence type="ECO:0000256" key="2">
    <source>
        <dbReference type="ARBA" id="ARBA00019841"/>
    </source>
</evidence>
<dbReference type="EMBL" id="BAABRU010000001">
    <property type="protein sequence ID" value="GAA5526371.1"/>
    <property type="molecule type" value="Genomic_DNA"/>
</dbReference>
<reference evidence="9 10" key="1">
    <citation type="submission" date="2024-02" db="EMBL/GenBank/DDBJ databases">
        <title>Herpetosiphon gulosus NBRC 112829.</title>
        <authorList>
            <person name="Ichikawa N."/>
            <person name="Katano-Makiyama Y."/>
            <person name="Hidaka K."/>
        </authorList>
    </citation>
    <scope>NUCLEOTIDE SEQUENCE [LARGE SCALE GENOMIC DNA]</scope>
    <source>
        <strain evidence="9 10">NBRC 112829</strain>
    </source>
</reference>
<evidence type="ECO:0000259" key="6">
    <source>
        <dbReference type="Pfam" id="PF01368"/>
    </source>
</evidence>
<dbReference type="Gene3D" id="2.40.50.460">
    <property type="match status" value="1"/>
</dbReference>
<dbReference type="InterPro" id="IPR003156">
    <property type="entry name" value="DHHA1_dom"/>
</dbReference>
<comment type="similarity">
    <text evidence="1">Belongs to the RecJ family.</text>
</comment>
<keyword evidence="10" id="KW-1185">Reference proteome</keyword>
<evidence type="ECO:0000256" key="3">
    <source>
        <dbReference type="ARBA" id="ARBA00022722"/>
    </source>
</evidence>
<evidence type="ECO:0000256" key="5">
    <source>
        <dbReference type="ARBA" id="ARBA00022839"/>
    </source>
</evidence>
<evidence type="ECO:0000313" key="9">
    <source>
        <dbReference type="EMBL" id="GAA5526371.1"/>
    </source>
</evidence>
<dbReference type="Pfam" id="PF17768">
    <property type="entry name" value="RecJ_OB"/>
    <property type="match status" value="1"/>
</dbReference>
<dbReference type="PANTHER" id="PTHR30255">
    <property type="entry name" value="SINGLE-STRANDED-DNA-SPECIFIC EXONUCLEASE RECJ"/>
    <property type="match status" value="1"/>
</dbReference>
<dbReference type="InterPro" id="IPR041122">
    <property type="entry name" value="RecJ_OB"/>
</dbReference>
<evidence type="ECO:0000313" key="10">
    <source>
        <dbReference type="Proteomes" id="UP001428290"/>
    </source>
</evidence>
<dbReference type="Gene3D" id="3.90.1640.30">
    <property type="match status" value="1"/>
</dbReference>
<dbReference type="PANTHER" id="PTHR30255:SF2">
    <property type="entry name" value="SINGLE-STRANDED-DNA-SPECIFIC EXONUCLEASE RECJ"/>
    <property type="match status" value="1"/>
</dbReference>
<dbReference type="RefSeq" id="WP_345720021.1">
    <property type="nucleotide sequence ID" value="NZ_BAABRU010000001.1"/>
</dbReference>
<evidence type="ECO:0000256" key="1">
    <source>
        <dbReference type="ARBA" id="ARBA00005915"/>
    </source>
</evidence>
<organism evidence="9 10">
    <name type="scientific">Herpetosiphon gulosus</name>
    <dbReference type="NCBI Taxonomy" id="1973496"/>
    <lineage>
        <taxon>Bacteria</taxon>
        <taxon>Bacillati</taxon>
        <taxon>Chloroflexota</taxon>
        <taxon>Chloroflexia</taxon>
        <taxon>Herpetosiphonales</taxon>
        <taxon>Herpetosiphonaceae</taxon>
        <taxon>Herpetosiphon</taxon>
    </lineage>
</organism>
<dbReference type="SUPFAM" id="SSF64182">
    <property type="entry name" value="DHH phosphoesterases"/>
    <property type="match status" value="1"/>
</dbReference>
<dbReference type="Pfam" id="PF02272">
    <property type="entry name" value="DHHA1"/>
    <property type="match status" value="1"/>
</dbReference>
<keyword evidence="3" id="KW-0540">Nuclease</keyword>
<keyword evidence="4" id="KW-0378">Hydrolase</keyword>
<comment type="caution">
    <text evidence="9">The sequence shown here is derived from an EMBL/GenBank/DDBJ whole genome shotgun (WGS) entry which is preliminary data.</text>
</comment>
<dbReference type="InterPro" id="IPR038763">
    <property type="entry name" value="DHH_sf"/>
</dbReference>
<keyword evidence="5 9" id="KW-0269">Exonuclease</keyword>
<evidence type="ECO:0000256" key="4">
    <source>
        <dbReference type="ARBA" id="ARBA00022801"/>
    </source>
</evidence>
<proteinExistence type="inferred from homology"/>
<feature type="domain" description="RecJ OB" evidence="8">
    <location>
        <begin position="459"/>
        <end position="565"/>
    </location>
</feature>
<name>A0ABP9WV52_9CHLR</name>
<gene>
    <name evidence="9" type="primary">recJ</name>
    <name evidence="9" type="ORF">Hgul01_00143</name>
</gene>
<dbReference type="InterPro" id="IPR051673">
    <property type="entry name" value="SSDNA_exonuclease_RecJ"/>
</dbReference>
<evidence type="ECO:0000259" key="7">
    <source>
        <dbReference type="Pfam" id="PF02272"/>
    </source>
</evidence>
<feature type="domain" description="DHHA1" evidence="7">
    <location>
        <begin position="351"/>
        <end position="444"/>
    </location>
</feature>
<sequence>MLNQRVMRHWQLPTSASPSQLRSLGEYHPLLAAILWNRGWRDAAAVEQFLNIDWKQRHDPFLLRDMDRAVERIKHAVEQKQRVVVYGDFDTDGVTGVTLLMQLFKAFDLPVRPYIPKREGEGYGLNLAAIEKLHQEGLDLLVTVDCGISNIAEISRANELGFDTIVLDHHQPPANLPPAYAVVDPKRSDCAYPFKGLCGVGVAFKLYEALWRAGIQPNNLRARDILDVVALGTIADMMPLTGENRVLVHFGLQAMNESQRPGLKALLRVAAVEQGKIDASSVGFRLSPRINAAGRLVDARIAYSLLLAPDQAQADGFADQLNSTNIERQALTRDVQQAARELAQNSGQLDQRILVIVGEDFHHGVVGLAAGKLAEEFARPVLVMGKEEDRSRGSARSIPGFNIVNALAECADLFEKYGGHAAAAGFTIANEHIPELEQRLQAIANQQITDAMMVPQLPIDAEATFDQLNLEMLAVLEKMAPFGLENQQPRFCSRRVTVIEARGVGAENQHLRLRLQQGRHYQTAIGFNLGDWLAELHNGSQIDIVYTVGINEWNGRSSVQLTLVDLRLSEGQR</sequence>
<dbReference type="Pfam" id="PF01368">
    <property type="entry name" value="DHH"/>
    <property type="match status" value="1"/>
</dbReference>
<accession>A0ABP9WV52</accession>
<dbReference type="GO" id="GO:0004527">
    <property type="term" value="F:exonuclease activity"/>
    <property type="evidence" value="ECO:0007669"/>
    <property type="project" value="UniProtKB-KW"/>
</dbReference>
<dbReference type="Proteomes" id="UP001428290">
    <property type="component" value="Unassembled WGS sequence"/>
</dbReference>
<dbReference type="InterPro" id="IPR004610">
    <property type="entry name" value="RecJ"/>
</dbReference>
<evidence type="ECO:0000259" key="8">
    <source>
        <dbReference type="Pfam" id="PF17768"/>
    </source>
</evidence>
<dbReference type="NCBIfam" id="TIGR00644">
    <property type="entry name" value="recJ"/>
    <property type="match status" value="1"/>
</dbReference>